<organism evidence="1">
    <name type="scientific">viral metagenome</name>
    <dbReference type="NCBI Taxonomy" id="1070528"/>
    <lineage>
        <taxon>unclassified sequences</taxon>
        <taxon>metagenomes</taxon>
        <taxon>organismal metagenomes</taxon>
    </lineage>
</organism>
<dbReference type="AlphaFoldDB" id="A0A6C0JGA9"/>
<proteinExistence type="predicted"/>
<dbReference type="EMBL" id="MN740399">
    <property type="protein sequence ID" value="QHU04423.1"/>
    <property type="molecule type" value="Genomic_DNA"/>
</dbReference>
<sequence>MKVKKKKKDEFKDFRNNEKSAYKTFKIPLKTILLNREITQPNINHLVFEMNDLVIHTYQFIRLYVLQQYTQNQPLPELDETFILYCIKTLGSRDNRGKKGKDTELLEVLETFYNTEYQPLMKHEKTNLKNTTFLLPYLATQIHTSLNNNFQEHFIQHFLRFINKTTIEITEDKATLFQFKKQLMELSETNEMFNDWKQLHLQHILPPDIRKSIHYDVKVKPFEYLKGMLYMNSVLEKQENKLFQPLPLRNNIIPKHIIIDTASLINLFTPEIDKDGNKVKKGDLLSNVKDNQNEVWNGFLDMKNKIFKNKQYQFHNQIQTDGISCCLLFIRKDLKDKKWGSRVPVLPEQEFHTIEDLSKEQLDTLKDRNIVGCDPGKRSLVYMMDRNGNKLQYTAPQRKRESKAKTNQRILLEEKKRNRIIEKETQLSFQNSKSVDYEKFKMYLVEKDKLNKETTEFYKREVWRKMKFRQYSYGKKSIDTFLHKIRETFGENILIGYGNWSRSSQMKHFMPTMNKGLRKLIHKKYDTITINECNTSKKCCDCNKDLEYYKDKEGKKIFRLLKCSDCVSCENKKIVFRTRDANSSINIMKLATCWIERQERPLCFSVNSLQISSFTSSRIKTEEEKVRPS</sequence>
<evidence type="ECO:0000313" key="1">
    <source>
        <dbReference type="EMBL" id="QHU04423.1"/>
    </source>
</evidence>
<reference evidence="1" key="1">
    <citation type="journal article" date="2020" name="Nature">
        <title>Giant virus diversity and host interactions through global metagenomics.</title>
        <authorList>
            <person name="Schulz F."/>
            <person name="Roux S."/>
            <person name="Paez-Espino D."/>
            <person name="Jungbluth S."/>
            <person name="Walsh D.A."/>
            <person name="Denef V.J."/>
            <person name="McMahon K.D."/>
            <person name="Konstantinidis K.T."/>
            <person name="Eloe-Fadrosh E.A."/>
            <person name="Kyrpides N.C."/>
            <person name="Woyke T."/>
        </authorList>
    </citation>
    <scope>NUCLEOTIDE SEQUENCE</scope>
    <source>
        <strain evidence="1">GVMAG-M-3300027708-39</strain>
    </source>
</reference>
<accession>A0A6C0JGA9</accession>
<name>A0A6C0JGA9_9ZZZZ</name>
<evidence type="ECO:0008006" key="2">
    <source>
        <dbReference type="Google" id="ProtNLM"/>
    </source>
</evidence>
<protein>
    <recommendedName>
        <fullName evidence="2">Transposase</fullName>
    </recommendedName>
</protein>